<name>A0A238U8Y1_9FLAO</name>
<feature type="domain" description="HTH LytTR-type" evidence="3">
    <location>
        <begin position="146"/>
        <end position="246"/>
    </location>
</feature>
<keyword evidence="1" id="KW-0597">Phosphoprotein</keyword>
<dbReference type="Pfam" id="PF04397">
    <property type="entry name" value="LytTR"/>
    <property type="match status" value="1"/>
</dbReference>
<dbReference type="SMART" id="SM00850">
    <property type="entry name" value="LytTR"/>
    <property type="match status" value="1"/>
</dbReference>
<dbReference type="PANTHER" id="PTHR37299">
    <property type="entry name" value="TRANSCRIPTIONAL REGULATOR-RELATED"/>
    <property type="match status" value="1"/>
</dbReference>
<evidence type="ECO:0000259" key="2">
    <source>
        <dbReference type="PROSITE" id="PS50110"/>
    </source>
</evidence>
<evidence type="ECO:0000259" key="3">
    <source>
        <dbReference type="PROSITE" id="PS50930"/>
    </source>
</evidence>
<feature type="modified residue" description="4-aspartylphosphate" evidence="1">
    <location>
        <position position="56"/>
    </location>
</feature>
<dbReference type="KEGG" id="tje:TJEJU_1923"/>
<evidence type="ECO:0000313" key="4">
    <source>
        <dbReference type="EMBL" id="SNR15627.1"/>
    </source>
</evidence>
<dbReference type="GO" id="GO:0003677">
    <property type="term" value="F:DNA binding"/>
    <property type="evidence" value="ECO:0007669"/>
    <property type="project" value="InterPro"/>
</dbReference>
<dbReference type="EMBL" id="LT899436">
    <property type="protein sequence ID" value="SNR15627.1"/>
    <property type="molecule type" value="Genomic_DNA"/>
</dbReference>
<feature type="domain" description="Response regulatory" evidence="2">
    <location>
        <begin position="3"/>
        <end position="117"/>
    </location>
</feature>
<dbReference type="Pfam" id="PF00072">
    <property type="entry name" value="Response_reg"/>
    <property type="match status" value="1"/>
</dbReference>
<dbReference type="InterPro" id="IPR001789">
    <property type="entry name" value="Sig_transdc_resp-reg_receiver"/>
</dbReference>
<evidence type="ECO:0000256" key="1">
    <source>
        <dbReference type="PROSITE-ProRule" id="PRU00169"/>
    </source>
</evidence>
<reference evidence="4 5" key="1">
    <citation type="submission" date="2017-07" db="EMBL/GenBank/DDBJ databases">
        <authorList>
            <person name="Sun Z.S."/>
            <person name="Albrecht U."/>
            <person name="Echele G."/>
            <person name="Lee C.C."/>
        </authorList>
    </citation>
    <scope>NUCLEOTIDE SEQUENCE [LARGE SCALE GENOMIC DNA]</scope>
    <source>
        <strain evidence="5">type strain: KCTC 22618</strain>
    </source>
</reference>
<dbReference type="RefSeq" id="WP_095071550.1">
    <property type="nucleotide sequence ID" value="NZ_LT899436.1"/>
</dbReference>
<dbReference type="SMART" id="SM00448">
    <property type="entry name" value="REC"/>
    <property type="match status" value="1"/>
</dbReference>
<dbReference type="InterPro" id="IPR011006">
    <property type="entry name" value="CheY-like_superfamily"/>
</dbReference>
<gene>
    <name evidence="4" type="ORF">TJEJU_1923</name>
</gene>
<sequence length="246" mass="28354">MIKAIIIDDEAHVRVDIKKKIEQNFNHKIDITGEASDVDSAILIIEKEQPDLLFLDINLGQQTAFDILNQLTFKKFEIIFITGFDKHAIKAIKVGALDYILKPIDDDEFIAAVELAIEQNTQTTTLEKSIEVTNEYFNDNNTNKRIVLKTADTVFAIHEDDILYCKSEGNYTTFYTSITDKIIITKSAKKVEELLSEQKFVRCHQSYLVNKKHVIKYSKKGFLVLNNEIKIPVSSRRKEYTLEKIF</sequence>
<dbReference type="InterPro" id="IPR046947">
    <property type="entry name" value="LytR-like"/>
</dbReference>
<dbReference type="Proteomes" id="UP000215214">
    <property type="component" value="Chromosome TJEJU"/>
</dbReference>
<protein>
    <submittedName>
        <fullName evidence="4">Two-component system response regulatory protein, LytTR family</fullName>
    </submittedName>
</protein>
<dbReference type="SUPFAM" id="SSF52172">
    <property type="entry name" value="CheY-like"/>
    <property type="match status" value="1"/>
</dbReference>
<dbReference type="AlphaFoldDB" id="A0A238U8Y1"/>
<dbReference type="GO" id="GO:0000156">
    <property type="term" value="F:phosphorelay response regulator activity"/>
    <property type="evidence" value="ECO:0007669"/>
    <property type="project" value="InterPro"/>
</dbReference>
<dbReference type="PANTHER" id="PTHR37299:SF1">
    <property type="entry name" value="STAGE 0 SPORULATION PROTEIN A HOMOLOG"/>
    <property type="match status" value="1"/>
</dbReference>
<evidence type="ECO:0000313" key="5">
    <source>
        <dbReference type="Proteomes" id="UP000215214"/>
    </source>
</evidence>
<dbReference type="PROSITE" id="PS50930">
    <property type="entry name" value="HTH_LYTTR"/>
    <property type="match status" value="1"/>
</dbReference>
<dbReference type="Gene3D" id="3.40.50.2300">
    <property type="match status" value="1"/>
</dbReference>
<organism evidence="4 5">
    <name type="scientific">Tenacibaculum jejuense</name>
    <dbReference type="NCBI Taxonomy" id="584609"/>
    <lineage>
        <taxon>Bacteria</taxon>
        <taxon>Pseudomonadati</taxon>
        <taxon>Bacteroidota</taxon>
        <taxon>Flavobacteriia</taxon>
        <taxon>Flavobacteriales</taxon>
        <taxon>Flavobacteriaceae</taxon>
        <taxon>Tenacibaculum</taxon>
    </lineage>
</organism>
<dbReference type="Gene3D" id="2.40.50.1020">
    <property type="entry name" value="LytTr DNA-binding domain"/>
    <property type="match status" value="1"/>
</dbReference>
<dbReference type="PROSITE" id="PS50110">
    <property type="entry name" value="RESPONSE_REGULATORY"/>
    <property type="match status" value="1"/>
</dbReference>
<accession>A0A238U8Y1</accession>
<dbReference type="OrthoDB" id="2168082at2"/>
<proteinExistence type="predicted"/>
<dbReference type="InterPro" id="IPR007492">
    <property type="entry name" value="LytTR_DNA-bd_dom"/>
</dbReference>
<keyword evidence="5" id="KW-1185">Reference proteome</keyword>